<evidence type="ECO:0000256" key="8">
    <source>
        <dbReference type="ARBA" id="ARBA00031985"/>
    </source>
</evidence>
<evidence type="ECO:0000256" key="3">
    <source>
        <dbReference type="ARBA" id="ARBA00012891"/>
    </source>
</evidence>
<evidence type="ECO:0000256" key="10">
    <source>
        <dbReference type="ARBA" id="ARBA00032877"/>
    </source>
</evidence>
<evidence type="ECO:0000313" key="13">
    <source>
        <dbReference type="EMBL" id="RVZ61976.1"/>
    </source>
</evidence>
<dbReference type="InterPro" id="IPR006171">
    <property type="entry name" value="TOPRIM_dom"/>
</dbReference>
<keyword evidence="6 13" id="KW-0413">Isomerase</keyword>
<evidence type="ECO:0000259" key="12">
    <source>
        <dbReference type="PROSITE" id="PS52039"/>
    </source>
</evidence>
<dbReference type="PROSITE" id="PS52039">
    <property type="entry name" value="TOPO_IA_2"/>
    <property type="match status" value="1"/>
</dbReference>
<dbReference type="InterPro" id="IPR003602">
    <property type="entry name" value="Topo_IA_DNA-bd_dom"/>
</dbReference>
<dbReference type="Pfam" id="PF01131">
    <property type="entry name" value="Topoisom_bac"/>
    <property type="match status" value="1"/>
</dbReference>
<name>A0A438ZDK7_HELPX</name>
<dbReference type="PANTHER" id="PTHR42785">
    <property type="entry name" value="DNA TOPOISOMERASE, TYPE IA, CORE"/>
    <property type="match status" value="1"/>
</dbReference>
<gene>
    <name evidence="13" type="ORF">EC574_07885</name>
</gene>
<dbReference type="GO" id="GO:0006265">
    <property type="term" value="P:DNA topological change"/>
    <property type="evidence" value="ECO:0007669"/>
    <property type="project" value="InterPro"/>
</dbReference>
<dbReference type="Gene3D" id="3.40.50.140">
    <property type="match status" value="1"/>
</dbReference>
<dbReference type="SMART" id="SM00436">
    <property type="entry name" value="TOP1Bc"/>
    <property type="match status" value="1"/>
</dbReference>
<evidence type="ECO:0000256" key="4">
    <source>
        <dbReference type="ARBA" id="ARBA00023029"/>
    </source>
</evidence>
<evidence type="ECO:0000259" key="11">
    <source>
        <dbReference type="PROSITE" id="PS50880"/>
    </source>
</evidence>
<feature type="domain" description="Topo IA-type catalytic" evidence="12">
    <location>
        <begin position="125"/>
        <end position="570"/>
    </location>
</feature>
<proteinExistence type="inferred from homology"/>
<dbReference type="CDD" id="cd00186">
    <property type="entry name" value="TOP1Ac"/>
    <property type="match status" value="1"/>
</dbReference>
<evidence type="ECO:0000256" key="5">
    <source>
        <dbReference type="ARBA" id="ARBA00023125"/>
    </source>
</evidence>
<comment type="catalytic activity">
    <reaction evidence="1">
        <text>ATP-independent breakage of single-stranded DNA, followed by passage and rejoining.</text>
        <dbReference type="EC" id="5.6.2.1"/>
    </reaction>
</comment>
<evidence type="ECO:0000256" key="2">
    <source>
        <dbReference type="ARBA" id="ARBA00009446"/>
    </source>
</evidence>
<dbReference type="EC" id="5.6.2.1" evidence="3"/>
<dbReference type="GO" id="GO:0003677">
    <property type="term" value="F:DNA binding"/>
    <property type="evidence" value="ECO:0007669"/>
    <property type="project" value="UniProtKB-KW"/>
</dbReference>
<dbReference type="SMART" id="SM00493">
    <property type="entry name" value="TOPRIM"/>
    <property type="match status" value="1"/>
</dbReference>
<dbReference type="InterPro" id="IPR013826">
    <property type="entry name" value="Topo_IA_cen_sub3"/>
</dbReference>
<comment type="caution">
    <text evidence="13">The sequence shown here is derived from an EMBL/GenBank/DDBJ whole genome shotgun (WGS) entry which is preliminary data.</text>
</comment>
<dbReference type="RefSeq" id="WP_127980961.1">
    <property type="nucleotide sequence ID" value="NZ_RJIC01000018.1"/>
</dbReference>
<feature type="domain" description="Toprim" evidence="11">
    <location>
        <begin position="3"/>
        <end position="106"/>
    </location>
</feature>
<accession>A0A438ZDK7</accession>
<dbReference type="Pfam" id="PF01751">
    <property type="entry name" value="Toprim"/>
    <property type="match status" value="1"/>
</dbReference>
<dbReference type="GO" id="GO:0003917">
    <property type="term" value="F:DNA topoisomerase type I (single strand cut, ATP-independent) activity"/>
    <property type="evidence" value="ECO:0007669"/>
    <property type="project" value="UniProtKB-EC"/>
</dbReference>
<dbReference type="Gene3D" id="1.10.290.10">
    <property type="entry name" value="Topoisomerase I, domain 4"/>
    <property type="match status" value="1"/>
</dbReference>
<evidence type="ECO:0000256" key="6">
    <source>
        <dbReference type="ARBA" id="ARBA00023235"/>
    </source>
</evidence>
<evidence type="ECO:0000256" key="1">
    <source>
        <dbReference type="ARBA" id="ARBA00000213"/>
    </source>
</evidence>
<protein>
    <recommendedName>
        <fullName evidence="3">DNA topoisomerase</fullName>
        <ecNumber evidence="3">5.6.2.1</ecNumber>
    </recommendedName>
    <alternativeName>
        <fullName evidence="10">Omega-protein</fullName>
    </alternativeName>
    <alternativeName>
        <fullName evidence="9">Relaxing enzyme</fullName>
    </alternativeName>
    <alternativeName>
        <fullName evidence="7">Swivelase</fullName>
    </alternativeName>
    <alternativeName>
        <fullName evidence="8">Untwisting enzyme</fullName>
    </alternativeName>
</protein>
<keyword evidence="5" id="KW-0238">DNA-binding</keyword>
<evidence type="ECO:0000256" key="9">
    <source>
        <dbReference type="ARBA" id="ARBA00032235"/>
    </source>
</evidence>
<dbReference type="EMBL" id="RJIC01000018">
    <property type="protein sequence ID" value="RVZ61976.1"/>
    <property type="molecule type" value="Genomic_DNA"/>
</dbReference>
<organism evidence="13 14">
    <name type="scientific">Helicobacter pylori</name>
    <name type="common">Campylobacter pylori</name>
    <dbReference type="NCBI Taxonomy" id="210"/>
    <lineage>
        <taxon>Bacteria</taxon>
        <taxon>Pseudomonadati</taxon>
        <taxon>Campylobacterota</taxon>
        <taxon>Epsilonproteobacteria</taxon>
        <taxon>Campylobacterales</taxon>
        <taxon>Helicobacteraceae</taxon>
        <taxon>Helicobacter</taxon>
    </lineage>
</organism>
<dbReference type="InterPro" id="IPR003601">
    <property type="entry name" value="Topo_IA_2"/>
</dbReference>
<dbReference type="SMART" id="SM00437">
    <property type="entry name" value="TOP1Ac"/>
    <property type="match status" value="1"/>
</dbReference>
<dbReference type="InterPro" id="IPR013825">
    <property type="entry name" value="Topo_IA_cen_sub2"/>
</dbReference>
<dbReference type="Gene3D" id="1.10.460.10">
    <property type="entry name" value="Topoisomerase I, domain 2"/>
    <property type="match status" value="1"/>
</dbReference>
<dbReference type="PANTHER" id="PTHR42785:SF1">
    <property type="entry name" value="DNA TOPOISOMERASE"/>
    <property type="match status" value="1"/>
</dbReference>
<dbReference type="PRINTS" id="PR00417">
    <property type="entry name" value="PRTPISMRASEI"/>
</dbReference>
<dbReference type="AlphaFoldDB" id="A0A438ZDK7"/>
<dbReference type="SUPFAM" id="SSF56712">
    <property type="entry name" value="Prokaryotic type I DNA topoisomerase"/>
    <property type="match status" value="1"/>
</dbReference>
<evidence type="ECO:0000256" key="7">
    <source>
        <dbReference type="ARBA" id="ARBA00030003"/>
    </source>
</evidence>
<comment type="similarity">
    <text evidence="2">Belongs to the type IA topoisomerase family.</text>
</comment>
<dbReference type="InterPro" id="IPR013824">
    <property type="entry name" value="Topo_IA_cen_sub1"/>
</dbReference>
<dbReference type="Proteomes" id="UP000288704">
    <property type="component" value="Unassembled WGS sequence"/>
</dbReference>
<dbReference type="Gene3D" id="2.70.20.10">
    <property type="entry name" value="Topoisomerase I, domain 3"/>
    <property type="match status" value="1"/>
</dbReference>
<evidence type="ECO:0000313" key="14">
    <source>
        <dbReference type="Proteomes" id="UP000288704"/>
    </source>
</evidence>
<dbReference type="PROSITE" id="PS50880">
    <property type="entry name" value="TOPRIM"/>
    <property type="match status" value="1"/>
</dbReference>
<dbReference type="InterPro" id="IPR000380">
    <property type="entry name" value="Topo_IA"/>
</dbReference>
<dbReference type="InterPro" id="IPR013497">
    <property type="entry name" value="Topo_IA_cen"/>
</dbReference>
<reference evidence="13 14" key="1">
    <citation type="submission" date="2018-10" db="EMBL/GenBank/DDBJ databases">
        <title>Genetic determinants and prediction of antibiotic resistance phenotypes in Helicobacter pylori.</title>
        <authorList>
            <person name="Wagner K."/>
        </authorList>
    </citation>
    <scope>NUCLEOTIDE SEQUENCE [LARGE SCALE GENOMIC DNA]</scope>
    <source>
        <strain evidence="13 14">ZH117</strain>
    </source>
</reference>
<keyword evidence="4" id="KW-0799">Topoisomerase</keyword>
<dbReference type="InterPro" id="IPR023405">
    <property type="entry name" value="Topo_IA_core_domain"/>
</dbReference>
<sequence>MKDSVIIIESPNKVAKIKEITGAKVFATIGHFMQLKSYDENNNFKPTFEYDPQKKKCIFEIIEACKNKKVYIATDPDREGYAIGYHFYEKIKKIASSIYRAEFFEITPSGINKGLQNALLFENTNKQMYQSALARRVADMLLGFTLSPYLGKALGQMKGSSVGRVQTPCLKLIVDRDREIEKFKALPENEKVSYQIQAKINDSANREVIIKHCDEKGEEIKFNDKEEALKLFESLKDNKACLLKDLKNSVVETKPKKPFITSTLLEKASSMLGLSISEVQSLAQNLFEAGLITYIRTDAESLSVEFLDETESFYTPIYKDLYLKREYKAGKQSQAEAHEAIRITHPHKYEDLESIVYNAGITNQDALKLYRLIFERTIESQGKNAIYDKQDLLFKIKNEYFKCSAKSLKSAGFLAMFSKKELENDDESNDDKEDKEKEQNAQFNLKIDDVLSLNDLVLATIKRNAPSAYKEADFVKLLENKGIGRPSTYASYLPTLVKREYISISQDKKHIITPTHKGKRVVEVFENAYQFIIDLTYTKQMEEVLDEIVENKSSYVDFISNLNSKCPKIEKLERNDDEIKPSSEGQITYIENILRDLQLNLSEEFKNYKEDNRVAKAFLDRYIKEHEFFKKNNKKASSSNNNEIRPATPKQISFAEMLAKKHNVKLPKGFKYSMKVCGDFINEYHKK</sequence>